<dbReference type="Gene3D" id="2.60.40.10">
    <property type="entry name" value="Immunoglobulins"/>
    <property type="match status" value="2"/>
</dbReference>
<organism evidence="2 3">
    <name type="scientific">Limulus polyphemus</name>
    <name type="common">Atlantic horseshoe crab</name>
    <dbReference type="NCBI Taxonomy" id="6850"/>
    <lineage>
        <taxon>Eukaryota</taxon>
        <taxon>Metazoa</taxon>
        <taxon>Ecdysozoa</taxon>
        <taxon>Arthropoda</taxon>
        <taxon>Chelicerata</taxon>
        <taxon>Merostomata</taxon>
        <taxon>Xiphosura</taxon>
        <taxon>Limulidae</taxon>
        <taxon>Limulus</taxon>
    </lineage>
</organism>
<dbReference type="Proteomes" id="UP000694941">
    <property type="component" value="Unplaced"/>
</dbReference>
<dbReference type="PANTHER" id="PTHR23279:SF46">
    <property type="entry name" value="DEFECTIVE PROBOSCIS EXTENSION RESPONSE 10, ISOFORM A-RELATED"/>
    <property type="match status" value="1"/>
</dbReference>
<dbReference type="InterPro" id="IPR013783">
    <property type="entry name" value="Ig-like_fold"/>
</dbReference>
<dbReference type="InterPro" id="IPR013106">
    <property type="entry name" value="Ig_V-set"/>
</dbReference>
<evidence type="ECO:0000313" key="2">
    <source>
        <dbReference type="Proteomes" id="UP000694941"/>
    </source>
</evidence>
<dbReference type="SMART" id="SM00408">
    <property type="entry name" value="IGc2"/>
    <property type="match status" value="2"/>
</dbReference>
<dbReference type="CDD" id="cd00096">
    <property type="entry name" value="Ig"/>
    <property type="match status" value="1"/>
</dbReference>
<dbReference type="RefSeq" id="XP_013793977.1">
    <property type="nucleotide sequence ID" value="XM_013938523.1"/>
</dbReference>
<dbReference type="SUPFAM" id="SSF48726">
    <property type="entry name" value="Immunoglobulin"/>
    <property type="match status" value="2"/>
</dbReference>
<dbReference type="PROSITE" id="PS50835">
    <property type="entry name" value="IG_LIKE"/>
    <property type="match status" value="2"/>
</dbReference>
<dbReference type="PANTHER" id="PTHR23279">
    <property type="entry name" value="DEFECTIVE PROBOSCIS EXTENSION RESPONSE DPR -RELATED"/>
    <property type="match status" value="1"/>
</dbReference>
<dbReference type="InterPro" id="IPR037448">
    <property type="entry name" value="Zig-8"/>
</dbReference>
<dbReference type="GeneID" id="106478021"/>
<keyword evidence="2" id="KW-1185">Reference proteome</keyword>
<feature type="domain" description="Ig-like" evidence="1">
    <location>
        <begin position="112"/>
        <end position="204"/>
    </location>
</feature>
<name>A0ABM1C4H2_LIMPO</name>
<dbReference type="Pfam" id="PF07686">
    <property type="entry name" value="V-set"/>
    <property type="match status" value="1"/>
</dbReference>
<gene>
    <name evidence="3" type="primary">LOC106478021</name>
</gene>
<protein>
    <submittedName>
        <fullName evidence="3">Uncharacterized protein LOC106478021</fullName>
    </submittedName>
</protein>
<feature type="domain" description="Ig-like" evidence="1">
    <location>
        <begin position="1"/>
        <end position="99"/>
    </location>
</feature>
<dbReference type="InterPro" id="IPR036179">
    <property type="entry name" value="Ig-like_dom_sf"/>
</dbReference>
<reference evidence="3" key="1">
    <citation type="submission" date="2025-08" db="UniProtKB">
        <authorList>
            <consortium name="RefSeq"/>
        </authorList>
    </citation>
    <scope>IDENTIFICATION</scope>
    <source>
        <tissue evidence="3">Muscle</tissue>
    </source>
</reference>
<accession>A0ABM1C4H2</accession>
<evidence type="ECO:0000313" key="3">
    <source>
        <dbReference type="RefSeq" id="XP_013793977.1"/>
    </source>
</evidence>
<dbReference type="InterPro" id="IPR007110">
    <property type="entry name" value="Ig-like_dom"/>
</dbReference>
<dbReference type="InterPro" id="IPR003598">
    <property type="entry name" value="Ig_sub2"/>
</dbReference>
<dbReference type="SMART" id="SM00409">
    <property type="entry name" value="IG"/>
    <property type="match status" value="2"/>
</dbReference>
<evidence type="ECO:0000259" key="1">
    <source>
        <dbReference type="PROSITE" id="PS50835"/>
    </source>
</evidence>
<dbReference type="InterPro" id="IPR003599">
    <property type="entry name" value="Ig_sub"/>
</dbReference>
<proteinExistence type="predicted"/>
<sequence>MGKVEKKFHVSVGANCIETPKRVGKTSTIDNGKSTLKTVRVSWIRLRDFHVLTIGRYTYTTDQRFEAYHTDFSNDWALKIQNVQQKDEGLYECQLTSDNPVSQYVYLHVVVPLAKILEGRELFFKPGSSINITCFISNSPEPPVYVFWYHDERMINYDFIEGQITVRKAPRNTAFSSLYINDAQLSDSGNYTCAPSNSNPVSILVNVIKVLLRCDRLKKLKFDANISKEIYFDAYRVRVAQKRK</sequence>
<dbReference type="Pfam" id="PF00047">
    <property type="entry name" value="ig"/>
    <property type="match status" value="1"/>
</dbReference>
<dbReference type="InterPro" id="IPR013151">
    <property type="entry name" value="Immunoglobulin_dom"/>
</dbReference>